<feature type="compositionally biased region" description="Low complexity" evidence="3">
    <location>
        <begin position="726"/>
        <end position="737"/>
    </location>
</feature>
<feature type="transmembrane region" description="Helical" evidence="4">
    <location>
        <begin position="52"/>
        <end position="74"/>
    </location>
</feature>
<keyword evidence="2" id="KW-0325">Glycoprotein</keyword>
<feature type="compositionally biased region" description="Low complexity" evidence="3">
    <location>
        <begin position="568"/>
        <end position="578"/>
    </location>
</feature>
<evidence type="ECO:0000313" key="5">
    <source>
        <dbReference type="EMBL" id="OEU17778.1"/>
    </source>
</evidence>
<dbReference type="Gene3D" id="3.60.21.10">
    <property type="match status" value="1"/>
</dbReference>
<protein>
    <submittedName>
        <fullName evidence="5">Uncharacterized protein</fullName>
    </submittedName>
</protein>
<dbReference type="OrthoDB" id="48913at2759"/>
<dbReference type="InterPro" id="IPR029052">
    <property type="entry name" value="Metallo-depent_PP-like"/>
</dbReference>
<proteinExistence type="predicted"/>
<dbReference type="GO" id="GO:0016787">
    <property type="term" value="F:hydrolase activity"/>
    <property type="evidence" value="ECO:0007669"/>
    <property type="project" value="UniProtKB-KW"/>
</dbReference>
<organism evidence="5 6">
    <name type="scientific">Fragilariopsis cylindrus CCMP1102</name>
    <dbReference type="NCBI Taxonomy" id="635003"/>
    <lineage>
        <taxon>Eukaryota</taxon>
        <taxon>Sar</taxon>
        <taxon>Stramenopiles</taxon>
        <taxon>Ochrophyta</taxon>
        <taxon>Bacillariophyta</taxon>
        <taxon>Bacillariophyceae</taxon>
        <taxon>Bacillariophycidae</taxon>
        <taxon>Bacillariales</taxon>
        <taxon>Bacillariaceae</taxon>
        <taxon>Fragilariopsis</taxon>
    </lineage>
</organism>
<keyword evidence="6" id="KW-1185">Reference proteome</keyword>
<evidence type="ECO:0000256" key="1">
    <source>
        <dbReference type="ARBA" id="ARBA00022801"/>
    </source>
</evidence>
<feature type="region of interest" description="Disordered" evidence="3">
    <location>
        <begin position="568"/>
        <end position="599"/>
    </location>
</feature>
<keyword evidence="4" id="KW-0812">Transmembrane</keyword>
<dbReference type="InterPro" id="IPR015797">
    <property type="entry name" value="NUDIX_hydrolase-like_dom_sf"/>
</dbReference>
<dbReference type="KEGG" id="fcy:FRACYDRAFT_238203"/>
<dbReference type="SUPFAM" id="SSF55811">
    <property type="entry name" value="Nudix"/>
    <property type="match status" value="1"/>
</dbReference>
<feature type="region of interest" description="Disordered" evidence="3">
    <location>
        <begin position="717"/>
        <end position="749"/>
    </location>
</feature>
<dbReference type="AlphaFoldDB" id="A0A1E7FHY7"/>
<dbReference type="Proteomes" id="UP000095751">
    <property type="component" value="Unassembled WGS sequence"/>
</dbReference>
<evidence type="ECO:0000313" key="6">
    <source>
        <dbReference type="Proteomes" id="UP000095751"/>
    </source>
</evidence>
<keyword evidence="1" id="KW-0378">Hydrolase</keyword>
<accession>A0A1E7FHY7</accession>
<keyword evidence="4" id="KW-1133">Transmembrane helix</keyword>
<dbReference type="Gene3D" id="3.90.79.10">
    <property type="entry name" value="Nucleoside Triphosphate Pyrophosphohydrolase"/>
    <property type="match status" value="1"/>
</dbReference>
<evidence type="ECO:0000256" key="4">
    <source>
        <dbReference type="SAM" id="Phobius"/>
    </source>
</evidence>
<evidence type="ECO:0000256" key="3">
    <source>
        <dbReference type="SAM" id="MobiDB-lite"/>
    </source>
</evidence>
<feature type="compositionally biased region" description="Low complexity" evidence="3">
    <location>
        <begin position="588"/>
        <end position="597"/>
    </location>
</feature>
<dbReference type="EMBL" id="KV784357">
    <property type="protein sequence ID" value="OEU17778.1"/>
    <property type="molecule type" value="Genomic_DNA"/>
</dbReference>
<keyword evidence="4" id="KW-0472">Membrane</keyword>
<sequence>MGDPISLSTTSSYQHSDPPCTDVVTACAETDDGLASYDVYTAHNIRRRRKKVLLGLLIFVFLAAAGTAATTVIFNKIDPRNELDERVEDVVSISIVGASHDTSATIFKEGGENSSRKRGIGNGAAATATTFTVRNGDRVFLHISDTHADPYYDYQYYWESAKKISRDPRLFSKDQPAELCGEHSETSESIVKYWNITSNPGKVCPCGHFGANPPFSVIASLADDIAKHDPEFVVWGGDFTSHNEPGTNTDDDCRTAKNVAKATVSILNVRYGIGSIKKKKPIQHLWVFGNNDVLPKYEPLTQDWLEEFGQHLVKEDWLTPEEYKTTWLLGGFYRRNLGQGLCVINLNSNSWTVHQINEEHHEAQIKWLEEKAFMRGIDGDDCNEFLINAHIPLGWLDSGRGHHKWTNLENAVAHEYCNEYRAVIDVHHKHIIAELYGHINKADVRLMGKGAGGSNNNNNNKGDEESTDEGKDPVSVAIEGDPLGDIDENIGDDATIVAFTVAGISRRGNNDPQFQRITLEIQDMLKKHGMKDIEVYSMKGDDCFENAFTFAYSFRDFLTEMNIESVISGSGSTTTTSSRSREHDGRRTNNNNTSTSRENVVHVDNTPRKNKCGTCGNFHKPPCRHASLGNNNNNNNCSNGIGYGYGNTSSSPNNNNTTSTISSGLYGYGNASSPPPINNNTTSTISSGLYGYGNASSPPPINNNTISTISSGLYGYGNASSPPPNNNNTTSTLTSSRNDTRKEKRRQKRMTAKTKIYTGPNNFLKMHRMSGAVRYKVHKPKCDCSKLIQLINTIDSDVITEEGGGGIDGLVVVPDNKQRVIYLCSDTNQDIFDNDPRMAELKLRDEIFSSPKILSSTDADTRVDVETIATATATPVVDESQFKVSCASCLLMANEPNGFCLVASSSSTSLDLVDEVRDRSRLRKEEKEAIGEALHPDHAHFVARLPRSSLWKLNQSKTRSQTSQALDEIFVHLSGQDIDTKIINVDNNIERFTDGIELGHHLLSLLNLTNGTNQRYGADADTDANNTEDYWLVLGYDDTKSLMLDLPGGKRHLGETSLEGAIRETEEEMSLIWDTSWVVQTVQGKKRSDVGNRYFILHPPSSSL</sequence>
<feature type="region of interest" description="Disordered" evidence="3">
    <location>
        <begin position="450"/>
        <end position="474"/>
    </location>
</feature>
<reference evidence="5 6" key="1">
    <citation type="submission" date="2016-09" db="EMBL/GenBank/DDBJ databases">
        <title>Extensive genetic diversity and differential bi-allelic expression allows diatom success in the polar Southern Ocean.</title>
        <authorList>
            <consortium name="DOE Joint Genome Institute"/>
            <person name="Mock T."/>
            <person name="Otillar R.P."/>
            <person name="Strauss J."/>
            <person name="Dupont C."/>
            <person name="Frickenhaus S."/>
            <person name="Maumus F."/>
            <person name="Mcmullan M."/>
            <person name="Sanges R."/>
            <person name="Schmutz J."/>
            <person name="Toseland A."/>
            <person name="Valas R."/>
            <person name="Veluchamy A."/>
            <person name="Ward B.J."/>
            <person name="Allen A."/>
            <person name="Barry K."/>
            <person name="Falciatore A."/>
            <person name="Ferrante M."/>
            <person name="Fortunato A.E."/>
            <person name="Gloeckner G."/>
            <person name="Gruber A."/>
            <person name="Hipkin R."/>
            <person name="Janech M."/>
            <person name="Kroth P."/>
            <person name="Leese F."/>
            <person name="Lindquist E."/>
            <person name="Lyon B.R."/>
            <person name="Martin J."/>
            <person name="Mayer C."/>
            <person name="Parker M."/>
            <person name="Quesneville H."/>
            <person name="Raymond J."/>
            <person name="Uhlig C."/>
            <person name="Valentin K.U."/>
            <person name="Worden A.Z."/>
            <person name="Armbrust E.V."/>
            <person name="Bowler C."/>
            <person name="Green B."/>
            <person name="Moulton V."/>
            <person name="Van Oosterhout C."/>
            <person name="Grigoriev I."/>
        </authorList>
    </citation>
    <scope>NUCLEOTIDE SEQUENCE [LARGE SCALE GENOMIC DNA]</scope>
    <source>
        <strain evidence="5 6">CCMP1102</strain>
    </source>
</reference>
<name>A0A1E7FHY7_9STRA</name>
<feature type="compositionally biased region" description="Basic and acidic residues" evidence="3">
    <location>
        <begin position="461"/>
        <end position="472"/>
    </location>
</feature>
<evidence type="ECO:0000256" key="2">
    <source>
        <dbReference type="ARBA" id="ARBA00023180"/>
    </source>
</evidence>
<dbReference type="SUPFAM" id="SSF56300">
    <property type="entry name" value="Metallo-dependent phosphatases"/>
    <property type="match status" value="1"/>
</dbReference>
<gene>
    <name evidence="5" type="ORF">FRACYDRAFT_238203</name>
</gene>
<dbReference type="PANTHER" id="PTHR10340:SF57">
    <property type="entry name" value="METALLOPHOS DOMAIN-CONTAINING PROTEIN"/>
    <property type="match status" value="1"/>
</dbReference>
<dbReference type="PANTHER" id="PTHR10340">
    <property type="entry name" value="SPHINGOMYELIN PHOSPHODIESTERASE"/>
    <property type="match status" value="1"/>
</dbReference>
<dbReference type="InParanoid" id="A0A1E7FHY7"/>
<dbReference type="CDD" id="cd02883">
    <property type="entry name" value="NUDIX_Hydrolase"/>
    <property type="match status" value="1"/>
</dbReference>